<evidence type="ECO:0000313" key="3">
    <source>
        <dbReference type="EMBL" id="RHA51984.1"/>
    </source>
</evidence>
<dbReference type="Pfam" id="PF00293">
    <property type="entry name" value="NUDIX"/>
    <property type="match status" value="1"/>
</dbReference>
<evidence type="ECO:0000256" key="1">
    <source>
        <dbReference type="ARBA" id="ARBA00005582"/>
    </source>
</evidence>
<evidence type="ECO:0000313" key="4">
    <source>
        <dbReference type="Proteomes" id="UP000284598"/>
    </source>
</evidence>
<dbReference type="PANTHER" id="PTHR43736:SF1">
    <property type="entry name" value="DIHYDRONEOPTERIN TRIPHOSPHATE DIPHOSPHATASE"/>
    <property type="match status" value="1"/>
</dbReference>
<name>A0A413RUH3_9FIRM</name>
<comment type="similarity">
    <text evidence="1">Belongs to the Nudix hydrolase family.</text>
</comment>
<reference evidence="3 4" key="1">
    <citation type="submission" date="2018-08" db="EMBL/GenBank/DDBJ databases">
        <title>A genome reference for cultivated species of the human gut microbiota.</title>
        <authorList>
            <person name="Zou Y."/>
            <person name="Xue W."/>
            <person name="Luo G."/>
        </authorList>
    </citation>
    <scope>NUCLEOTIDE SEQUENCE [LARGE SCALE GENOMIC DNA]</scope>
    <source>
        <strain evidence="3 4">AM43-2</strain>
    </source>
</reference>
<dbReference type="Gene3D" id="3.90.79.10">
    <property type="entry name" value="Nucleoside Triphosphate Pyrophosphohydrolase"/>
    <property type="match status" value="1"/>
</dbReference>
<dbReference type="PROSITE" id="PS51462">
    <property type="entry name" value="NUDIX"/>
    <property type="match status" value="1"/>
</dbReference>
<evidence type="ECO:0000259" key="2">
    <source>
        <dbReference type="PROSITE" id="PS51462"/>
    </source>
</evidence>
<accession>A0A413RUH3</accession>
<proteinExistence type="inferred from homology"/>
<dbReference type="SUPFAM" id="SSF55811">
    <property type="entry name" value="Nudix"/>
    <property type="match status" value="1"/>
</dbReference>
<gene>
    <name evidence="3" type="ORF">DW929_11940</name>
</gene>
<dbReference type="InterPro" id="IPR015797">
    <property type="entry name" value="NUDIX_hydrolase-like_dom_sf"/>
</dbReference>
<organism evidence="3 4">
    <name type="scientific">Eubacterium ventriosum</name>
    <dbReference type="NCBI Taxonomy" id="39496"/>
    <lineage>
        <taxon>Bacteria</taxon>
        <taxon>Bacillati</taxon>
        <taxon>Bacillota</taxon>
        <taxon>Clostridia</taxon>
        <taxon>Eubacteriales</taxon>
        <taxon>Eubacteriaceae</taxon>
        <taxon>Eubacterium</taxon>
    </lineage>
</organism>
<sequence>MKKYNLIAVFNKTADQWLMCKRKKPPYKGLANLVGGKVELGESGIDAAYRELEEETAITKEDISLLHLMDFTYYTEDCCIEVFVGKLNKDIEVRGNENELFWSELDKDFSDESRYAGNGNIKHIMCVIKEKVLL</sequence>
<comment type="caution">
    <text evidence="3">The sequence shown here is derived from an EMBL/GenBank/DDBJ whole genome shotgun (WGS) entry which is preliminary data.</text>
</comment>
<dbReference type="Proteomes" id="UP000284598">
    <property type="component" value="Unassembled WGS sequence"/>
</dbReference>
<dbReference type="EMBL" id="QSFO01000021">
    <property type="protein sequence ID" value="RHA51984.1"/>
    <property type="molecule type" value="Genomic_DNA"/>
</dbReference>
<dbReference type="RefSeq" id="WP_117908937.1">
    <property type="nucleotide sequence ID" value="NZ_JBGLBX010000003.1"/>
</dbReference>
<dbReference type="CDD" id="cd02883">
    <property type="entry name" value="NUDIX_Hydrolase"/>
    <property type="match status" value="1"/>
</dbReference>
<feature type="domain" description="Nudix hydrolase" evidence="2">
    <location>
        <begin position="1"/>
        <end position="125"/>
    </location>
</feature>
<dbReference type="PANTHER" id="PTHR43736">
    <property type="entry name" value="ADP-RIBOSE PYROPHOSPHATASE"/>
    <property type="match status" value="1"/>
</dbReference>
<dbReference type="InterPro" id="IPR000086">
    <property type="entry name" value="NUDIX_hydrolase_dom"/>
</dbReference>
<protein>
    <submittedName>
        <fullName evidence="3">NUDIX domain-containing protein</fullName>
    </submittedName>
</protein>
<dbReference type="AlphaFoldDB" id="A0A413RUH3"/>